<dbReference type="Proteomes" id="UP000254219">
    <property type="component" value="Unassembled WGS sequence"/>
</dbReference>
<keyword evidence="1" id="KW-0548">Nucleotidyltransferase</keyword>
<protein>
    <submittedName>
        <fullName evidence="1">RNA-directed DNA polymerase</fullName>
    </submittedName>
</protein>
<accession>A0A377BUP7</accession>
<dbReference type="GO" id="GO:0003964">
    <property type="term" value="F:RNA-directed DNA polymerase activity"/>
    <property type="evidence" value="ECO:0007669"/>
    <property type="project" value="UniProtKB-KW"/>
</dbReference>
<name>A0A377BUP7_ECOLX</name>
<evidence type="ECO:0000313" key="7">
    <source>
        <dbReference type="Proteomes" id="UP000254460"/>
    </source>
</evidence>
<keyword evidence="1" id="KW-0695">RNA-directed DNA polymerase</keyword>
<dbReference type="EMBL" id="UGBT01000001">
    <property type="protein sequence ID" value="STH68859.1"/>
    <property type="molecule type" value="Genomic_DNA"/>
</dbReference>
<evidence type="ECO:0000313" key="1">
    <source>
        <dbReference type="EMBL" id="STE75029.1"/>
    </source>
</evidence>
<evidence type="ECO:0000313" key="4">
    <source>
        <dbReference type="EMBL" id="STO41127.1"/>
    </source>
</evidence>
<dbReference type="EMBL" id="UFYN01000003">
    <property type="protein sequence ID" value="STE75029.1"/>
    <property type="molecule type" value="Genomic_DNA"/>
</dbReference>
<dbReference type="Proteomes" id="UP000254428">
    <property type="component" value="Unassembled WGS sequence"/>
</dbReference>
<reference evidence="5 6" key="1">
    <citation type="submission" date="2018-06" db="EMBL/GenBank/DDBJ databases">
        <authorList>
            <consortium name="Pathogen Informatics"/>
            <person name="Doyle S."/>
        </authorList>
    </citation>
    <scope>NUCLEOTIDE SEQUENCE [LARGE SCALE GENOMIC DNA]</scope>
    <source>
        <strain evidence="1 5">NCTC11181</strain>
        <strain evidence="2 6">NCTC11341</strain>
        <strain evidence="4 7">NCTC9706</strain>
    </source>
</reference>
<dbReference type="Proteomes" id="UP000254460">
    <property type="component" value="Unassembled WGS sequence"/>
</dbReference>
<dbReference type="AlphaFoldDB" id="A0A377BUP7"/>
<evidence type="ECO:0000313" key="6">
    <source>
        <dbReference type="Proteomes" id="UP000254428"/>
    </source>
</evidence>
<evidence type="ECO:0000313" key="5">
    <source>
        <dbReference type="Proteomes" id="UP000254219"/>
    </source>
</evidence>
<proteinExistence type="predicted"/>
<dbReference type="EMBL" id="UGGJ01000007">
    <property type="protein sequence ID" value="STO41127.1"/>
    <property type="molecule type" value="Genomic_DNA"/>
</dbReference>
<gene>
    <name evidence="1" type="ORF">NCTC11181_04449</name>
    <name evidence="2" type="ORF">NCTC11341_00222</name>
    <name evidence="3" type="ORF">NCTC11341_00350</name>
    <name evidence="4" type="ORF">NCTC9706_05474</name>
</gene>
<evidence type="ECO:0000313" key="2">
    <source>
        <dbReference type="EMBL" id="STH68739.1"/>
    </source>
</evidence>
<organism evidence="1 5">
    <name type="scientific">Escherichia coli</name>
    <dbReference type="NCBI Taxonomy" id="562"/>
    <lineage>
        <taxon>Bacteria</taxon>
        <taxon>Pseudomonadati</taxon>
        <taxon>Pseudomonadota</taxon>
        <taxon>Gammaproteobacteria</taxon>
        <taxon>Enterobacterales</taxon>
        <taxon>Enterobacteriaceae</taxon>
        <taxon>Escherichia</taxon>
    </lineage>
</organism>
<evidence type="ECO:0000313" key="3">
    <source>
        <dbReference type="EMBL" id="STH68859.1"/>
    </source>
</evidence>
<keyword evidence="1" id="KW-0808">Transferase</keyword>
<dbReference type="EMBL" id="UGBT01000001">
    <property type="protein sequence ID" value="STH68739.1"/>
    <property type="molecule type" value="Genomic_DNA"/>
</dbReference>
<sequence length="47" mass="5309">MSQPKPFEVSKYAVWKAYQRVKANRGAAGVDGQSVEAFEVTNRSYTR</sequence>